<keyword evidence="2" id="KW-0805">Transcription regulation</keyword>
<dbReference type="AlphaFoldDB" id="A0A515DAD3"/>
<dbReference type="Gene3D" id="1.10.10.10">
    <property type="entry name" value="Winged helix-like DNA-binding domain superfamily/Winged helix DNA-binding domain"/>
    <property type="match status" value="1"/>
</dbReference>
<evidence type="ECO:0000256" key="4">
    <source>
        <dbReference type="ARBA" id="ARBA00023163"/>
    </source>
</evidence>
<dbReference type="GO" id="GO:0003677">
    <property type="term" value="F:DNA binding"/>
    <property type="evidence" value="ECO:0007669"/>
    <property type="project" value="UniProtKB-KW"/>
</dbReference>
<dbReference type="PROSITE" id="PS50931">
    <property type="entry name" value="HTH_LYSR"/>
    <property type="match status" value="1"/>
</dbReference>
<evidence type="ECO:0000259" key="5">
    <source>
        <dbReference type="PROSITE" id="PS50931"/>
    </source>
</evidence>
<dbReference type="InterPro" id="IPR050950">
    <property type="entry name" value="HTH-type_LysR_regulators"/>
</dbReference>
<dbReference type="GO" id="GO:0003700">
    <property type="term" value="F:DNA-binding transcription factor activity"/>
    <property type="evidence" value="ECO:0007669"/>
    <property type="project" value="InterPro"/>
</dbReference>
<dbReference type="InterPro" id="IPR036388">
    <property type="entry name" value="WH-like_DNA-bd_sf"/>
</dbReference>
<dbReference type="PANTHER" id="PTHR30419:SF8">
    <property type="entry name" value="NITROGEN ASSIMILATION TRANSCRIPTIONAL ACTIVATOR-RELATED"/>
    <property type="match status" value="1"/>
</dbReference>
<evidence type="ECO:0000313" key="7">
    <source>
        <dbReference type="Proteomes" id="UP000316798"/>
    </source>
</evidence>
<dbReference type="PANTHER" id="PTHR30419">
    <property type="entry name" value="HTH-TYPE TRANSCRIPTIONAL REGULATOR YBHD"/>
    <property type="match status" value="1"/>
</dbReference>
<evidence type="ECO:0000256" key="2">
    <source>
        <dbReference type="ARBA" id="ARBA00023015"/>
    </source>
</evidence>
<dbReference type="OrthoDB" id="5914299at2"/>
<evidence type="ECO:0000313" key="6">
    <source>
        <dbReference type="EMBL" id="QDL37364.1"/>
    </source>
</evidence>
<keyword evidence="4" id="KW-0804">Transcription</keyword>
<protein>
    <submittedName>
        <fullName evidence="6">LysR family transcriptional regulator</fullName>
    </submittedName>
</protein>
<organism evidence="6 7">
    <name type="scientific">Rhodoferax sediminis</name>
    <dbReference type="NCBI Taxonomy" id="2509614"/>
    <lineage>
        <taxon>Bacteria</taxon>
        <taxon>Pseudomonadati</taxon>
        <taxon>Pseudomonadota</taxon>
        <taxon>Betaproteobacteria</taxon>
        <taxon>Burkholderiales</taxon>
        <taxon>Comamonadaceae</taxon>
        <taxon>Rhodoferax</taxon>
    </lineage>
</organism>
<dbReference type="GO" id="GO:0005829">
    <property type="term" value="C:cytosol"/>
    <property type="evidence" value="ECO:0007669"/>
    <property type="project" value="TreeGrafter"/>
</dbReference>
<dbReference type="EMBL" id="CP035503">
    <property type="protein sequence ID" value="QDL37364.1"/>
    <property type="molecule type" value="Genomic_DNA"/>
</dbReference>
<name>A0A515DAD3_9BURK</name>
<dbReference type="FunFam" id="1.10.10.10:FF:000001">
    <property type="entry name" value="LysR family transcriptional regulator"/>
    <property type="match status" value="1"/>
</dbReference>
<dbReference type="KEGG" id="rhf:EUB48_08815"/>
<dbReference type="Pfam" id="PF03466">
    <property type="entry name" value="LysR_substrate"/>
    <property type="match status" value="1"/>
</dbReference>
<proteinExistence type="inferred from homology"/>
<dbReference type="Proteomes" id="UP000316798">
    <property type="component" value="Chromosome"/>
</dbReference>
<feature type="domain" description="HTH lysR-type" evidence="5">
    <location>
        <begin position="12"/>
        <end position="69"/>
    </location>
</feature>
<keyword evidence="7" id="KW-1185">Reference proteome</keyword>
<dbReference type="InterPro" id="IPR000847">
    <property type="entry name" value="LysR_HTH_N"/>
</dbReference>
<accession>A0A515DAD3</accession>
<evidence type="ECO:0000256" key="1">
    <source>
        <dbReference type="ARBA" id="ARBA00009437"/>
    </source>
</evidence>
<dbReference type="PRINTS" id="PR00039">
    <property type="entry name" value="HTHLYSR"/>
</dbReference>
<dbReference type="InterPro" id="IPR005119">
    <property type="entry name" value="LysR_subst-bd"/>
</dbReference>
<dbReference type="RefSeq" id="WP_142818534.1">
    <property type="nucleotide sequence ID" value="NZ_CP035503.1"/>
</dbReference>
<sequence>MAHLDWYIRANLKLRHLQLVVTLDELRNVGRVAAYLNVSQPAVSKTLSALERELNMSLFQRTARGMEPTEHGECLIRHARQILGNLSSARDELRDISEGRVTRVAMGALPSATVLLIPRFIVRLEAESTDVAVTVREGAMGSLLPSLRAGDLDLTVGILSESLGVEFESEVLYEDRIVAVARHAHPLTYERKLNWNMLAGYPMVLPSEHSLTRGPIDSYLAQHGVSTARRHVESVSTATNIGVLQFSDSVGFTAGEIARHFVSLGVLSVLPLNVSNLTMRVGLTWMANRRMTVAYQLVSRLFRETRDEMLPEMEAFARSLAR</sequence>
<dbReference type="SUPFAM" id="SSF53850">
    <property type="entry name" value="Periplasmic binding protein-like II"/>
    <property type="match status" value="1"/>
</dbReference>
<keyword evidence="3" id="KW-0238">DNA-binding</keyword>
<evidence type="ECO:0000256" key="3">
    <source>
        <dbReference type="ARBA" id="ARBA00023125"/>
    </source>
</evidence>
<comment type="similarity">
    <text evidence="1">Belongs to the LysR transcriptional regulatory family.</text>
</comment>
<gene>
    <name evidence="6" type="ORF">EUB48_08815</name>
</gene>
<dbReference type="Pfam" id="PF00126">
    <property type="entry name" value="HTH_1"/>
    <property type="match status" value="1"/>
</dbReference>
<dbReference type="InterPro" id="IPR036390">
    <property type="entry name" value="WH_DNA-bd_sf"/>
</dbReference>
<reference evidence="6 7" key="1">
    <citation type="submission" date="2019-01" db="EMBL/GenBank/DDBJ databases">
        <title>Genomic insights into a novel species Rhodoferax sp.</title>
        <authorList>
            <person name="Jin L."/>
        </authorList>
    </citation>
    <scope>NUCLEOTIDE SEQUENCE [LARGE SCALE GENOMIC DNA]</scope>
    <source>
        <strain evidence="6 7">CHu59-6-5</strain>
    </source>
</reference>
<dbReference type="SUPFAM" id="SSF46785">
    <property type="entry name" value="Winged helix' DNA-binding domain"/>
    <property type="match status" value="1"/>
</dbReference>
<dbReference type="Gene3D" id="3.40.190.290">
    <property type="match status" value="1"/>
</dbReference>